<reference evidence="3" key="1">
    <citation type="submission" date="2015-07" db="EMBL/GenBank/DDBJ databases">
        <authorList>
            <person name="Ju K.-S."/>
            <person name="Doroghazi J.R."/>
            <person name="Metcalf W.W."/>
        </authorList>
    </citation>
    <scope>NUCLEOTIDE SEQUENCE [LARGE SCALE GENOMIC DNA]</scope>
    <source>
        <strain evidence="3">NRRL 2290</strain>
    </source>
</reference>
<comment type="caution">
    <text evidence="2">The sequence shown here is derived from an EMBL/GenBank/DDBJ whole genome shotgun (WGS) entry which is preliminary data.</text>
</comment>
<name>A0A0L8KP28_9ACTN</name>
<evidence type="ECO:0000313" key="3">
    <source>
        <dbReference type="Proteomes" id="UP000037251"/>
    </source>
</evidence>
<keyword evidence="3" id="KW-1185">Reference proteome</keyword>
<evidence type="ECO:0000256" key="1">
    <source>
        <dbReference type="SAM" id="MobiDB-lite"/>
    </source>
</evidence>
<accession>A0A0L8KP28</accession>
<sequence length="98" mass="10824">MLDEMRQNRGPVRGRGAPSHPALSAWTVEVFERYVAARGTEQRAAPGGRAPPTEPVRLSWMARTERREVLDARGAGQYEHTTWGRKYASADGSDGAPF</sequence>
<organism evidence="2 3">
    <name type="scientific">Streptomyces resistomycificus</name>
    <dbReference type="NCBI Taxonomy" id="67356"/>
    <lineage>
        <taxon>Bacteria</taxon>
        <taxon>Bacillati</taxon>
        <taxon>Actinomycetota</taxon>
        <taxon>Actinomycetes</taxon>
        <taxon>Kitasatosporales</taxon>
        <taxon>Streptomycetaceae</taxon>
        <taxon>Streptomyces</taxon>
        <taxon>Streptomyces aurantiacus group</taxon>
    </lineage>
</organism>
<dbReference type="STRING" id="67356.AQJ84_10615"/>
<dbReference type="AlphaFoldDB" id="A0A0L8KP28"/>
<gene>
    <name evidence="2" type="ORF">ADK37_40615</name>
</gene>
<protein>
    <submittedName>
        <fullName evidence="2">Uncharacterized protein</fullName>
    </submittedName>
</protein>
<dbReference type="PATRIC" id="fig|67356.5.peg.8700"/>
<dbReference type="Proteomes" id="UP000037251">
    <property type="component" value="Unassembled WGS sequence"/>
</dbReference>
<proteinExistence type="predicted"/>
<feature type="region of interest" description="Disordered" evidence="1">
    <location>
        <begin position="1"/>
        <end position="20"/>
    </location>
</feature>
<evidence type="ECO:0000313" key="2">
    <source>
        <dbReference type="EMBL" id="KOG27711.1"/>
    </source>
</evidence>
<dbReference type="EMBL" id="LGUS01000242">
    <property type="protein sequence ID" value="KOG27711.1"/>
    <property type="molecule type" value="Genomic_DNA"/>
</dbReference>